<dbReference type="EMBL" id="LGUG01000004">
    <property type="protein sequence ID" value="KON96042.1"/>
    <property type="molecule type" value="Genomic_DNA"/>
</dbReference>
<proteinExistence type="predicted"/>
<keyword evidence="5 6" id="KW-0472">Membrane</keyword>
<dbReference type="PANTHER" id="PTHR33931:SF2">
    <property type="entry name" value="HOLIN-LIKE PROTEIN CIDA"/>
    <property type="match status" value="1"/>
</dbReference>
<dbReference type="STRING" id="47500.AF333_11640"/>
<dbReference type="Proteomes" id="UP000182836">
    <property type="component" value="Unassembled WGS sequence"/>
</dbReference>
<dbReference type="Pfam" id="PF03788">
    <property type="entry name" value="LrgA"/>
    <property type="match status" value="1"/>
</dbReference>
<sequence>MRTLFLIVLQLAGLWVLNELGYILVGWLHLPVPGNMMGMLLLFILLATGIIRLEWIERASSFLIRHLAFFFIPVAVGLMEFGPLFLKNGPAIIGTVVVSTIVGFLVTGYASQTLEKRKKEKHDERIHNAM</sequence>
<evidence type="ECO:0000313" key="9">
    <source>
        <dbReference type="Proteomes" id="UP000037269"/>
    </source>
</evidence>
<organism evidence="7 9">
    <name type="scientific">Aneurinibacillus migulanus</name>
    <name type="common">Bacillus migulanus</name>
    <dbReference type="NCBI Taxonomy" id="47500"/>
    <lineage>
        <taxon>Bacteria</taxon>
        <taxon>Bacillati</taxon>
        <taxon>Bacillota</taxon>
        <taxon>Bacilli</taxon>
        <taxon>Bacillales</taxon>
        <taxon>Paenibacillaceae</taxon>
        <taxon>Aneurinibacillus group</taxon>
        <taxon>Aneurinibacillus</taxon>
    </lineage>
</organism>
<dbReference type="OrthoDB" id="3176438at2"/>
<evidence type="ECO:0000256" key="1">
    <source>
        <dbReference type="ARBA" id="ARBA00004651"/>
    </source>
</evidence>
<feature type="transmembrane region" description="Helical" evidence="6">
    <location>
        <begin position="37"/>
        <end position="55"/>
    </location>
</feature>
<evidence type="ECO:0000256" key="5">
    <source>
        <dbReference type="ARBA" id="ARBA00023136"/>
    </source>
</evidence>
<accession>A0A0D1XV98</accession>
<dbReference type="Proteomes" id="UP000037269">
    <property type="component" value="Unassembled WGS sequence"/>
</dbReference>
<feature type="transmembrane region" description="Helical" evidence="6">
    <location>
        <begin position="67"/>
        <end position="86"/>
    </location>
</feature>
<gene>
    <name evidence="7" type="ORF">AF333_11640</name>
    <name evidence="8" type="ORF">SAMN04487909_12662</name>
</gene>
<keyword evidence="3 6" id="KW-0812">Transmembrane</keyword>
<evidence type="ECO:0000256" key="6">
    <source>
        <dbReference type="SAM" id="Phobius"/>
    </source>
</evidence>
<feature type="transmembrane region" description="Helical" evidence="6">
    <location>
        <begin position="92"/>
        <end position="111"/>
    </location>
</feature>
<keyword evidence="9" id="KW-1185">Reference proteome</keyword>
<evidence type="ECO:0000256" key="2">
    <source>
        <dbReference type="ARBA" id="ARBA00022475"/>
    </source>
</evidence>
<keyword evidence="2" id="KW-1003">Cell membrane</keyword>
<evidence type="ECO:0000313" key="10">
    <source>
        <dbReference type="Proteomes" id="UP000182836"/>
    </source>
</evidence>
<protein>
    <submittedName>
        <fullName evidence="8">Holin-like protein</fullName>
    </submittedName>
    <submittedName>
        <fullName evidence="7">LrgA</fullName>
    </submittedName>
</protein>
<reference evidence="8 10" key="2">
    <citation type="submission" date="2016-10" db="EMBL/GenBank/DDBJ databases">
        <authorList>
            <person name="de Groot N.N."/>
        </authorList>
    </citation>
    <scope>NUCLEOTIDE SEQUENCE [LARGE SCALE GENOMIC DNA]</scope>
    <source>
        <strain evidence="8 10">DSM 2895</strain>
    </source>
</reference>
<dbReference type="EMBL" id="FNED01000026">
    <property type="protein sequence ID" value="SDJ72224.1"/>
    <property type="molecule type" value="Genomic_DNA"/>
</dbReference>
<dbReference type="AlphaFoldDB" id="A0A0D1XV98"/>
<dbReference type="InterPro" id="IPR005538">
    <property type="entry name" value="LrgA/CidA"/>
</dbReference>
<reference evidence="7 9" key="1">
    <citation type="submission" date="2015-07" db="EMBL/GenBank/DDBJ databases">
        <title>Fjat-14205 dsm 2895.</title>
        <authorList>
            <person name="Liu B."/>
            <person name="Wang J."/>
            <person name="Zhu Y."/>
            <person name="Liu G."/>
            <person name="Chen Q."/>
            <person name="Chen Z."/>
            <person name="Lan J."/>
            <person name="Che J."/>
            <person name="Ge C."/>
            <person name="Shi H."/>
            <person name="Pan Z."/>
            <person name="Liu X."/>
        </authorList>
    </citation>
    <scope>NUCLEOTIDE SEQUENCE [LARGE SCALE GENOMIC DNA]</scope>
    <source>
        <strain evidence="7 9">DSM 2895</strain>
    </source>
</reference>
<keyword evidence="4 6" id="KW-1133">Transmembrane helix</keyword>
<dbReference type="PATRIC" id="fig|47500.12.peg.4740"/>
<evidence type="ECO:0000256" key="3">
    <source>
        <dbReference type="ARBA" id="ARBA00022692"/>
    </source>
</evidence>
<evidence type="ECO:0000313" key="8">
    <source>
        <dbReference type="EMBL" id="SDJ72224.1"/>
    </source>
</evidence>
<comment type="subcellular location">
    <subcellularLocation>
        <location evidence="1">Cell membrane</location>
        <topology evidence="1">Multi-pass membrane protein</topology>
    </subcellularLocation>
</comment>
<name>A0A0D1XV98_ANEMI</name>
<dbReference type="PANTHER" id="PTHR33931">
    <property type="entry name" value="HOLIN-LIKE PROTEIN CIDA-RELATED"/>
    <property type="match status" value="1"/>
</dbReference>
<dbReference type="GO" id="GO:0005886">
    <property type="term" value="C:plasma membrane"/>
    <property type="evidence" value="ECO:0007669"/>
    <property type="project" value="UniProtKB-SubCell"/>
</dbReference>
<evidence type="ECO:0000256" key="4">
    <source>
        <dbReference type="ARBA" id="ARBA00022989"/>
    </source>
</evidence>
<dbReference type="GeneID" id="42305835"/>
<evidence type="ECO:0000313" key="7">
    <source>
        <dbReference type="EMBL" id="KON96042.1"/>
    </source>
</evidence>
<dbReference type="NCBIfam" id="NF002460">
    <property type="entry name" value="PRK01658.1"/>
    <property type="match status" value="1"/>
</dbReference>
<dbReference type="RefSeq" id="WP_043066959.1">
    <property type="nucleotide sequence ID" value="NZ_BJOA01000084.1"/>
</dbReference>